<protein>
    <submittedName>
        <fullName evidence="12">Aurora protein</fullName>
    </submittedName>
</protein>
<dbReference type="SMART" id="SM00220">
    <property type="entry name" value="S_TKc"/>
    <property type="match status" value="1"/>
</dbReference>
<keyword evidence="5 7" id="KW-0067">ATP-binding</keyword>
<dbReference type="InParanoid" id="A0A2V0NSM8"/>
<dbReference type="InterPro" id="IPR030616">
    <property type="entry name" value="Aur-like"/>
</dbReference>
<feature type="cross-link" description="Glycyl lysine isopeptide (Lys-Gly) (interchain with G-Cter in SUMO2)" evidence="8">
    <location>
        <position position="187"/>
    </location>
</feature>
<dbReference type="PANTHER" id="PTHR24350">
    <property type="entry name" value="SERINE/THREONINE-PROTEIN KINASE IAL-RELATED"/>
    <property type="match status" value="1"/>
</dbReference>
<dbReference type="GO" id="GO:0005524">
    <property type="term" value="F:ATP binding"/>
    <property type="evidence" value="ECO:0007669"/>
    <property type="project" value="UniProtKB-KW"/>
</dbReference>
<dbReference type="Proteomes" id="UP000247498">
    <property type="component" value="Unassembled WGS sequence"/>
</dbReference>
<evidence type="ECO:0000256" key="9">
    <source>
        <dbReference type="SAM" id="MobiDB-lite"/>
    </source>
</evidence>
<dbReference type="EMBL" id="BDRX01000018">
    <property type="protein sequence ID" value="GBF90641.1"/>
    <property type="molecule type" value="Genomic_DNA"/>
</dbReference>
<evidence type="ECO:0000313" key="13">
    <source>
        <dbReference type="Proteomes" id="UP000247498"/>
    </source>
</evidence>
<evidence type="ECO:0000256" key="5">
    <source>
        <dbReference type="ARBA" id="ARBA00022840"/>
    </source>
</evidence>
<feature type="binding site" evidence="7">
    <location>
        <begin position="189"/>
        <end position="190"/>
    </location>
    <ligand>
        <name>ATP</name>
        <dbReference type="ChEBI" id="CHEBI:30616"/>
    </ligand>
</feature>
<feature type="region of interest" description="Disordered" evidence="9">
    <location>
        <begin position="425"/>
        <end position="451"/>
    </location>
</feature>
<organism evidence="12 13">
    <name type="scientific">Raphidocelis subcapitata</name>
    <dbReference type="NCBI Taxonomy" id="307507"/>
    <lineage>
        <taxon>Eukaryota</taxon>
        <taxon>Viridiplantae</taxon>
        <taxon>Chlorophyta</taxon>
        <taxon>core chlorophytes</taxon>
        <taxon>Chlorophyceae</taxon>
        <taxon>CS clade</taxon>
        <taxon>Sphaeropleales</taxon>
        <taxon>Selenastraceae</taxon>
        <taxon>Raphidocelis</taxon>
    </lineage>
</organism>
<dbReference type="SUPFAM" id="SSF56112">
    <property type="entry name" value="Protein kinase-like (PK-like)"/>
    <property type="match status" value="1"/>
</dbReference>
<feature type="compositionally biased region" description="Basic and acidic residues" evidence="9">
    <location>
        <begin position="828"/>
        <end position="839"/>
    </location>
</feature>
<dbReference type="PROSITE" id="PS50011">
    <property type="entry name" value="PROTEIN_KINASE_DOM"/>
    <property type="match status" value="1"/>
</dbReference>
<feature type="compositionally biased region" description="Low complexity" evidence="9">
    <location>
        <begin position="613"/>
        <end position="638"/>
    </location>
</feature>
<feature type="chain" id="PRO_5016058729" evidence="10">
    <location>
        <begin position="26"/>
        <end position="866"/>
    </location>
</feature>
<evidence type="ECO:0000259" key="11">
    <source>
        <dbReference type="PROSITE" id="PS50011"/>
    </source>
</evidence>
<feature type="compositionally biased region" description="Low complexity" evidence="9">
    <location>
        <begin position="748"/>
        <end position="761"/>
    </location>
</feature>
<dbReference type="OrthoDB" id="40902at2759"/>
<proteinExistence type="predicted"/>
<dbReference type="AlphaFoldDB" id="A0A2V0NSM8"/>
<accession>A0A2V0NSM8</accession>
<dbReference type="InterPro" id="IPR011009">
    <property type="entry name" value="Kinase-like_dom_sf"/>
</dbReference>
<feature type="binding site" evidence="7">
    <location>
        <position position="203"/>
    </location>
    <ligand>
        <name>ATP</name>
        <dbReference type="ChEBI" id="CHEBI:30616"/>
    </ligand>
</feature>
<dbReference type="InterPro" id="IPR000719">
    <property type="entry name" value="Prot_kinase_dom"/>
</dbReference>
<evidence type="ECO:0000256" key="6">
    <source>
        <dbReference type="PIRSR" id="PIRSR630616-1"/>
    </source>
</evidence>
<feature type="domain" description="Protein kinase" evidence="11">
    <location>
        <begin position="35"/>
        <end position="329"/>
    </location>
</feature>
<comment type="caution">
    <text evidence="12">The sequence shown here is derived from an EMBL/GenBank/DDBJ whole genome shotgun (WGS) entry which is preliminary data.</text>
</comment>
<dbReference type="PROSITE" id="PS00108">
    <property type="entry name" value="PROTEIN_KINASE_ST"/>
    <property type="match status" value="1"/>
</dbReference>
<reference evidence="12 13" key="1">
    <citation type="journal article" date="2018" name="Sci. Rep.">
        <title>Raphidocelis subcapitata (=Pseudokirchneriella subcapitata) provides an insight into genome evolution and environmental adaptations in the Sphaeropleales.</title>
        <authorList>
            <person name="Suzuki S."/>
            <person name="Yamaguchi H."/>
            <person name="Nakajima N."/>
            <person name="Kawachi M."/>
        </authorList>
    </citation>
    <scope>NUCLEOTIDE SEQUENCE [LARGE SCALE GENOMIC DNA]</scope>
    <source>
        <strain evidence="12 13">NIES-35</strain>
    </source>
</reference>
<keyword evidence="4" id="KW-0418">Kinase</keyword>
<dbReference type="Pfam" id="PF00069">
    <property type="entry name" value="Pkinase"/>
    <property type="match status" value="1"/>
</dbReference>
<gene>
    <name evidence="12" type="ORF">Rsub_03213</name>
</gene>
<dbReference type="InterPro" id="IPR008271">
    <property type="entry name" value="Ser/Thr_kinase_AS"/>
</dbReference>
<evidence type="ECO:0000256" key="8">
    <source>
        <dbReference type="PIRSR" id="PIRSR630616-3"/>
    </source>
</evidence>
<evidence type="ECO:0000256" key="7">
    <source>
        <dbReference type="PIRSR" id="PIRSR630616-2"/>
    </source>
</evidence>
<feature type="compositionally biased region" description="Low complexity" evidence="9">
    <location>
        <begin position="367"/>
        <end position="376"/>
    </location>
</feature>
<dbReference type="Gene3D" id="1.10.510.10">
    <property type="entry name" value="Transferase(Phosphotransferase) domain 1"/>
    <property type="match status" value="1"/>
</dbReference>
<feature type="region of interest" description="Disordered" evidence="9">
    <location>
        <begin position="613"/>
        <end position="667"/>
    </location>
</feature>
<keyword evidence="10" id="KW-0732">Signal</keyword>
<evidence type="ECO:0000256" key="3">
    <source>
        <dbReference type="ARBA" id="ARBA00022741"/>
    </source>
</evidence>
<sequence length="866" mass="89092">MPVRVIHRSRVSTVLLADAAHVCLAGDSEGVEAQAGCCGPSGPGGGPALFRAAAQPHLAAQQQPLHHQPQPCQLNERQQQPRIVVKVYHKAAMQRRHHLNVSREIALLTRLGALRAQGIVRLLRASDCAANIYLTFAACEGGDLYARIRDGSCRARGEGGIVRDVIAPLLRVLADLHAMRIAHRDIKPENIFFEADGSLVLGDFGLAINLGNDVAVSRVGTPEYMSPEVICLPTASEVAAGAPRAAGARPYGDAVDIWAVGVLVYELMCGATPFRHRCPELAALLTQAGVREPLPPGTSPECAAFVDAALDASAATRPTAEQMLRHPWVLRHCAAGSAAAPARSACERPAREAARVVCLSSVPPLRSASDSSSSSDGGAGGNGGCSRAVARGEEAFWPPPALSAPLASGPLGSSAHRRLAAQPLLSPVNSAPGPVTAGSTGHEAPPARARTPAPRLNHAEVLGPMLARRQSVLSRPAQPQLRADPRQRRPSLPLFAMQHATSLGLPGAHGSLGAPCMGPAGGWAGGWAGGRGGRPRVERECISGAASNVSELGGEKSTTGAVCCSITASQVQRSSFCSGAGELGHNGASTEGHALVPAAAGCDTCSSRRGTCGSDSGASDSGASDGSASNGNASGGCRSSRESGTGGGGLRLPRDDTSFAGSDSTSRVRRAVGEQLIQMEDLGFADASGRSVPDRDIRDVAAQQLLLASQFLERRRREQGLRPGSPLPSAPPVRPLQWGPIPEGAGAGASAGPDSGRSSRSNPSTRRASKCGWDNAAERAAAASPQPDAARKVVWAPTTPVAVTRPATAPSASSSELPHVTTGGGARAKADRQPPEAEPARAAQPRQPVLRHLLGCFCASPLVVHA</sequence>
<evidence type="ECO:0000256" key="10">
    <source>
        <dbReference type="SAM" id="SignalP"/>
    </source>
</evidence>
<evidence type="ECO:0000313" key="12">
    <source>
        <dbReference type="EMBL" id="GBF90641.1"/>
    </source>
</evidence>
<keyword evidence="13" id="KW-1185">Reference proteome</keyword>
<dbReference type="GO" id="GO:0004674">
    <property type="term" value="F:protein serine/threonine kinase activity"/>
    <property type="evidence" value="ECO:0007669"/>
    <property type="project" value="UniProtKB-KW"/>
</dbReference>
<feature type="compositionally biased region" description="Low complexity" evidence="9">
    <location>
        <begin position="778"/>
        <end position="815"/>
    </location>
</feature>
<feature type="compositionally biased region" description="Pro residues" evidence="9">
    <location>
        <begin position="725"/>
        <end position="734"/>
    </location>
</feature>
<feature type="region of interest" description="Disordered" evidence="9">
    <location>
        <begin position="717"/>
        <end position="846"/>
    </location>
</feature>
<keyword evidence="3 7" id="KW-0547">Nucleotide-binding</keyword>
<dbReference type="STRING" id="307507.A0A2V0NSM8"/>
<name>A0A2V0NSM8_9CHLO</name>
<evidence type="ECO:0000256" key="4">
    <source>
        <dbReference type="ARBA" id="ARBA00022777"/>
    </source>
</evidence>
<feature type="signal peptide" evidence="10">
    <location>
        <begin position="1"/>
        <end position="25"/>
    </location>
</feature>
<feature type="active site" description="Proton acceptor" evidence="6">
    <location>
        <position position="185"/>
    </location>
</feature>
<keyword evidence="2" id="KW-0808">Transferase</keyword>
<evidence type="ECO:0000256" key="1">
    <source>
        <dbReference type="ARBA" id="ARBA00022527"/>
    </source>
</evidence>
<feature type="region of interest" description="Disordered" evidence="9">
    <location>
        <begin position="364"/>
        <end position="386"/>
    </location>
</feature>
<keyword evidence="1" id="KW-0723">Serine/threonine-protein kinase</keyword>
<feature type="binding site" evidence="7">
    <location>
        <position position="86"/>
    </location>
    <ligand>
        <name>ATP</name>
        <dbReference type="ChEBI" id="CHEBI:30616"/>
    </ligand>
</feature>
<evidence type="ECO:0000256" key="2">
    <source>
        <dbReference type="ARBA" id="ARBA00022679"/>
    </source>
</evidence>